<dbReference type="EMBL" id="AB379679">
    <property type="protein sequence ID" value="BAH23804.1"/>
    <property type="molecule type" value="mRNA"/>
</dbReference>
<dbReference type="GO" id="GO:0005576">
    <property type="term" value="C:extracellular region"/>
    <property type="evidence" value="ECO:0007669"/>
    <property type="project" value="UniProtKB-SubCell"/>
</dbReference>
<comment type="subcellular location">
    <subcellularLocation>
        <location evidence="1">Secreted</location>
    </subcellularLocation>
</comment>
<sequence length="214" mass="23337">MNLQLKSHFLLAALFVSSSALMAEECENLITPTSPIDPSTISGRFNVLMAYTNVSIFKAILEITNSSWMNISASPLDPNDAVMYEMNKINGTCIASTVNMTIRGNTADASFANVTSVFQVLLSCDNCLLITANSTVNNGKKFLEALNLSTDDVDDTQSVSGPSLYLMARESTDVDVEHFKRQASCLGFTGEPDFIHQPEQSFCQKDEGIIMPNL</sequence>
<dbReference type="PANTHER" id="PTHR11967:SF2">
    <property type="entry name" value="ALPHA-1-ACID GLYCOPROTEIN 1"/>
    <property type="match status" value="1"/>
</dbReference>
<organism evidence="6">
    <name type="scientific">Neoditrema ransonnetii</name>
    <dbReference type="NCBI Taxonomy" id="100198"/>
    <lineage>
        <taxon>Eukaryota</taxon>
        <taxon>Metazoa</taxon>
        <taxon>Chordata</taxon>
        <taxon>Craniata</taxon>
        <taxon>Vertebrata</taxon>
        <taxon>Euteleostomi</taxon>
        <taxon>Actinopterygii</taxon>
        <taxon>Neopterygii</taxon>
        <taxon>Teleostei</taxon>
        <taxon>Neoteleostei</taxon>
        <taxon>Acanthomorphata</taxon>
        <taxon>Ovalentaria</taxon>
        <taxon>Embiotocidae</taxon>
        <taxon>Neoditrema</taxon>
    </lineage>
</organism>
<protein>
    <submittedName>
        <fullName evidence="6">F-acid glycoprotein</fullName>
    </submittedName>
</protein>
<keyword evidence="2" id="KW-0964">Secreted</keyword>
<dbReference type="Gene3D" id="2.40.128.20">
    <property type="match status" value="1"/>
</dbReference>
<evidence type="ECO:0000256" key="1">
    <source>
        <dbReference type="ARBA" id="ARBA00004613"/>
    </source>
</evidence>
<dbReference type="PANTHER" id="PTHR11967">
    <property type="entry name" value="ALPHA-1-ACID GLYCOPROTEIN"/>
    <property type="match status" value="1"/>
</dbReference>
<evidence type="ECO:0000256" key="5">
    <source>
        <dbReference type="SAM" id="SignalP"/>
    </source>
</evidence>
<dbReference type="InterPro" id="IPR012674">
    <property type="entry name" value="Calycin"/>
</dbReference>
<accession>B9WZB4</accession>
<dbReference type="CDD" id="cd19415">
    <property type="entry name" value="lipocalin_ApoM_AGP"/>
    <property type="match status" value="1"/>
</dbReference>
<evidence type="ECO:0000256" key="4">
    <source>
        <dbReference type="ARBA" id="ARBA00023180"/>
    </source>
</evidence>
<evidence type="ECO:0000313" key="6">
    <source>
        <dbReference type="EMBL" id="BAH23804.1"/>
    </source>
</evidence>
<name>B9WZB4_9TELE</name>
<feature type="chain" id="PRO_5002894433" evidence="5">
    <location>
        <begin position="24"/>
        <end position="214"/>
    </location>
</feature>
<keyword evidence="3 5" id="KW-0732">Signal</keyword>
<proteinExistence type="evidence at transcript level"/>
<feature type="signal peptide" evidence="5">
    <location>
        <begin position="1"/>
        <end position="23"/>
    </location>
</feature>
<evidence type="ECO:0000256" key="3">
    <source>
        <dbReference type="ARBA" id="ARBA00022729"/>
    </source>
</evidence>
<reference evidence="6" key="1">
    <citation type="journal article" date="2009" name="Comp. Biochem. Physiol., Part A Mol. Integr. Physiol.">
        <title>An alpha-1-acid glycoprotein-like protein as a major component of the ovarian cavity fluid of viviparous fish, Neoditrema ransonnetii (Perciformes, Embiotocidae).</title>
        <authorList>
            <person name="Nakamura O."/>
            <person name="Nozawa Y."/>
            <person name="Saito E."/>
            <person name="Ikeda D."/>
            <person name="Tsutsui S."/>
        </authorList>
    </citation>
    <scope>NUCLEOTIDE SEQUENCE</scope>
</reference>
<keyword evidence="4" id="KW-0325">Glycoprotein</keyword>
<dbReference type="AlphaFoldDB" id="B9WZB4"/>
<evidence type="ECO:0000256" key="2">
    <source>
        <dbReference type="ARBA" id="ARBA00022525"/>
    </source>
</evidence>